<proteinExistence type="predicted"/>
<feature type="region of interest" description="Disordered" evidence="1">
    <location>
        <begin position="402"/>
        <end position="456"/>
    </location>
</feature>
<evidence type="ECO:0008006" key="5">
    <source>
        <dbReference type="Google" id="ProtNLM"/>
    </source>
</evidence>
<feature type="region of interest" description="Disordered" evidence="1">
    <location>
        <begin position="191"/>
        <end position="214"/>
    </location>
</feature>
<dbReference type="AlphaFoldDB" id="A0A818HFK5"/>
<name>A0A818HFK5_9BILA</name>
<feature type="compositionally biased region" description="Low complexity" evidence="1">
    <location>
        <begin position="499"/>
        <end position="516"/>
    </location>
</feature>
<evidence type="ECO:0000256" key="1">
    <source>
        <dbReference type="SAM" id="MobiDB-lite"/>
    </source>
</evidence>
<dbReference type="Proteomes" id="UP000663860">
    <property type="component" value="Unassembled WGS sequence"/>
</dbReference>
<feature type="region of interest" description="Disordered" evidence="1">
    <location>
        <begin position="480"/>
        <end position="524"/>
    </location>
</feature>
<reference evidence="3" key="1">
    <citation type="submission" date="2021-02" db="EMBL/GenBank/DDBJ databases">
        <authorList>
            <person name="Nowell W R."/>
        </authorList>
    </citation>
    <scope>NUCLEOTIDE SEQUENCE</scope>
</reference>
<gene>
    <name evidence="2" type="ORF">IZO911_LOCUS18298</name>
    <name evidence="3" type="ORF">KXQ929_LOCUS431</name>
</gene>
<dbReference type="Proteomes" id="UP000663868">
    <property type="component" value="Unassembled WGS sequence"/>
</dbReference>
<dbReference type="EMBL" id="CAJNOE010000175">
    <property type="protein sequence ID" value="CAF1013197.1"/>
    <property type="molecule type" value="Genomic_DNA"/>
</dbReference>
<dbReference type="EMBL" id="CAJOBB010000009">
    <property type="protein sequence ID" value="CAF3507750.1"/>
    <property type="molecule type" value="Genomic_DNA"/>
</dbReference>
<sequence>MSSMIPATVVSPHSINTLDRIAFCKSVREKRKQLQLNHHTNEKDDMNSSTENAFLTQMLQSSNSSATSSSGSSSLSISSLLRKGNYSSPSSHRTATSTLTNILPALLNGTLQSPPTVSPTSTSMNVVTLNSPTSTNTTDTLVDMKCSTSLPVSPATHMFHHNQPHSSYNNVDISTNSSPPRCRSYPMAVLTKRSSSPTSTVSPRETTPVTQSFPSPTSYLLATASSCPSFVATTTTNTIISSTSPSPDDTAPKIVRSASVKSCASDSGVSSSSPLSDNNIVHVFRTNQIEPNHQPQIPTSSRKRKSLAHFYDELNKDKKFSSEATVSSGFAMPTSTTNNNIPYSQQEALAFGYAQYALMHTLTQQFRANYPAAFLHAAAASGYLPLPQSMMAAAAAVAAAASANSNMNGNKSANTEKFRERRKYQQQQQQQQQPVPESDNNNNHMQSTPSINDQPYRRETYQTLLESSRLLGQQQQKLLKPVPIDLRKHNGTHRTNDNSPTPSNFRYSSSSSSTSPPISPPCLSPPKEPINDYICIPKKLMPVIGARINDWLERNVNFSLSLSVLQDTLDNNKDRYLLLSRIWHRLLLTSMIENSFEIYVTKDLQITNDILLSSSLSSSTSVTYPTENDVKQIELLITRGKTLEIDEIGFNLIREVIIYKEGKTLFNNLTGNLFEKAECHAQARLTTWCSTRVKYSKIVFFLCNIYQVKEDIFEKLFCAGSMHQSVPIHIHLQRFLESTTSMDT</sequence>
<accession>A0A818HFK5</accession>
<comment type="caution">
    <text evidence="3">The sequence shown here is derived from an EMBL/GenBank/DDBJ whole genome shotgun (WGS) entry which is preliminary data.</text>
</comment>
<evidence type="ECO:0000313" key="4">
    <source>
        <dbReference type="Proteomes" id="UP000663868"/>
    </source>
</evidence>
<feature type="compositionally biased region" description="Low complexity" evidence="1">
    <location>
        <begin position="402"/>
        <end position="413"/>
    </location>
</feature>
<protein>
    <recommendedName>
        <fullName evidence="5">NR LBD domain-containing protein</fullName>
    </recommendedName>
</protein>
<feature type="compositionally biased region" description="Low complexity" evidence="1">
    <location>
        <begin position="193"/>
        <end position="210"/>
    </location>
</feature>
<feature type="compositionally biased region" description="Polar residues" evidence="1">
    <location>
        <begin position="434"/>
        <end position="453"/>
    </location>
</feature>
<evidence type="ECO:0000313" key="2">
    <source>
        <dbReference type="EMBL" id="CAF1013197.1"/>
    </source>
</evidence>
<organism evidence="3 4">
    <name type="scientific">Adineta steineri</name>
    <dbReference type="NCBI Taxonomy" id="433720"/>
    <lineage>
        <taxon>Eukaryota</taxon>
        <taxon>Metazoa</taxon>
        <taxon>Spiralia</taxon>
        <taxon>Gnathifera</taxon>
        <taxon>Rotifera</taxon>
        <taxon>Eurotatoria</taxon>
        <taxon>Bdelloidea</taxon>
        <taxon>Adinetida</taxon>
        <taxon>Adinetidae</taxon>
        <taxon>Adineta</taxon>
    </lineage>
</organism>
<evidence type="ECO:0000313" key="3">
    <source>
        <dbReference type="EMBL" id="CAF3507750.1"/>
    </source>
</evidence>